<feature type="compositionally biased region" description="Polar residues" evidence="1">
    <location>
        <begin position="63"/>
        <end position="78"/>
    </location>
</feature>
<sequence length="399" mass="44476">MMLKPLQITPNSHSSHPIRVYLFLIGSASIVPPHRFKSHLLTSNSSRNMSTSSYSIFSPSTSNDSTPVKQEPGNSPSQYTTESDEEEGDEVYEGTQRSAKRTRIERAEETREVVIGHHIDEPSLVVYATFTKAGHVVFKARKSEASLAVRNRWHQLIQSSKHAVHRQNVVFDRVALKGNDPENLTLKEVKELETEYAIAKIRGTAGREVVDGVASNSQRRVTTMGGGTVDSPAALSGGKLLAAVKHHKDTGAALARVAREHDTESSKKIRAMQRVIDDQAKELAKREKVVSPANLSQIDTDTFMIGNKVYNKIPADMPNAGLYMEKGGRVKHGYQEKVVLSEYSSYKTGEVFETVVFKDTEFLKTASGEYVQKQEDLVEIDGKTYVRRRVYVSYDSDEE</sequence>
<dbReference type="InParanoid" id="A0A194XSQ7"/>
<keyword evidence="3" id="KW-1185">Reference proteome</keyword>
<dbReference type="EMBL" id="KQ947405">
    <property type="protein sequence ID" value="KUJ23176.1"/>
    <property type="molecule type" value="Genomic_DNA"/>
</dbReference>
<evidence type="ECO:0000256" key="1">
    <source>
        <dbReference type="SAM" id="MobiDB-lite"/>
    </source>
</evidence>
<feature type="compositionally biased region" description="Low complexity" evidence="1">
    <location>
        <begin position="44"/>
        <end position="62"/>
    </location>
</feature>
<organism evidence="2 3">
    <name type="scientific">Mollisia scopiformis</name>
    <name type="common">Conifer needle endophyte fungus</name>
    <name type="synonym">Phialocephala scopiformis</name>
    <dbReference type="NCBI Taxonomy" id="149040"/>
    <lineage>
        <taxon>Eukaryota</taxon>
        <taxon>Fungi</taxon>
        <taxon>Dikarya</taxon>
        <taxon>Ascomycota</taxon>
        <taxon>Pezizomycotina</taxon>
        <taxon>Leotiomycetes</taxon>
        <taxon>Helotiales</taxon>
        <taxon>Mollisiaceae</taxon>
        <taxon>Mollisia</taxon>
    </lineage>
</organism>
<proteinExistence type="predicted"/>
<evidence type="ECO:0000313" key="2">
    <source>
        <dbReference type="EMBL" id="KUJ23176.1"/>
    </source>
</evidence>
<accession>A0A194XSQ7</accession>
<dbReference type="OrthoDB" id="10455139at2759"/>
<dbReference type="KEGG" id="psco:LY89DRAFT_170105"/>
<gene>
    <name evidence="2" type="ORF">LY89DRAFT_170105</name>
</gene>
<dbReference type="AlphaFoldDB" id="A0A194XSQ7"/>
<dbReference type="RefSeq" id="XP_018077531.1">
    <property type="nucleotide sequence ID" value="XM_018205563.1"/>
</dbReference>
<name>A0A194XSQ7_MOLSC</name>
<feature type="region of interest" description="Disordered" evidence="1">
    <location>
        <begin position="44"/>
        <end position="104"/>
    </location>
</feature>
<protein>
    <submittedName>
        <fullName evidence="2">Uncharacterized protein</fullName>
    </submittedName>
</protein>
<dbReference type="GeneID" id="28815289"/>
<dbReference type="Proteomes" id="UP000070700">
    <property type="component" value="Unassembled WGS sequence"/>
</dbReference>
<reference evidence="2 3" key="1">
    <citation type="submission" date="2015-10" db="EMBL/GenBank/DDBJ databases">
        <title>Full genome of DAOMC 229536 Phialocephala scopiformis, a fungal endophyte of spruce producing the potent anti-insectan compound rugulosin.</title>
        <authorList>
            <consortium name="DOE Joint Genome Institute"/>
            <person name="Walker A.K."/>
            <person name="Frasz S.L."/>
            <person name="Seifert K.A."/>
            <person name="Miller J.D."/>
            <person name="Mondo S.J."/>
            <person name="Labutti K."/>
            <person name="Lipzen A."/>
            <person name="Dockter R."/>
            <person name="Kennedy M."/>
            <person name="Grigoriev I.V."/>
            <person name="Spatafora J.W."/>
        </authorList>
    </citation>
    <scope>NUCLEOTIDE SEQUENCE [LARGE SCALE GENOMIC DNA]</scope>
    <source>
        <strain evidence="2 3">CBS 120377</strain>
    </source>
</reference>
<evidence type="ECO:0000313" key="3">
    <source>
        <dbReference type="Proteomes" id="UP000070700"/>
    </source>
</evidence>
<feature type="compositionally biased region" description="Acidic residues" evidence="1">
    <location>
        <begin position="82"/>
        <end position="92"/>
    </location>
</feature>